<dbReference type="EMBL" id="JAGHKO010000011">
    <property type="protein sequence ID" value="MBO9203945.1"/>
    <property type="molecule type" value="Genomic_DNA"/>
</dbReference>
<comment type="caution">
    <text evidence="1">The sequence shown here is derived from an EMBL/GenBank/DDBJ whole genome shotgun (WGS) entry which is preliminary data.</text>
</comment>
<dbReference type="RefSeq" id="WP_209142035.1">
    <property type="nucleotide sequence ID" value="NZ_JAGHKO010000011.1"/>
</dbReference>
<name>A0ABS3Z1B6_9BACT</name>
<accession>A0ABS3Z1B6</accession>
<organism evidence="1 2">
    <name type="scientific">Niastella soli</name>
    <dbReference type="NCBI Taxonomy" id="2821487"/>
    <lineage>
        <taxon>Bacteria</taxon>
        <taxon>Pseudomonadati</taxon>
        <taxon>Bacteroidota</taxon>
        <taxon>Chitinophagia</taxon>
        <taxon>Chitinophagales</taxon>
        <taxon>Chitinophagaceae</taxon>
        <taxon>Niastella</taxon>
    </lineage>
</organism>
<gene>
    <name evidence="1" type="ORF">J7I42_26910</name>
</gene>
<reference evidence="1 2" key="1">
    <citation type="submission" date="2021-03" db="EMBL/GenBank/DDBJ databases">
        <title>Assistant Professor.</title>
        <authorList>
            <person name="Huq M.A."/>
        </authorList>
    </citation>
    <scope>NUCLEOTIDE SEQUENCE [LARGE SCALE GENOMIC DNA]</scope>
    <source>
        <strain evidence="1 2">MAH-29</strain>
    </source>
</reference>
<evidence type="ECO:0000313" key="2">
    <source>
        <dbReference type="Proteomes" id="UP000677244"/>
    </source>
</evidence>
<dbReference type="Proteomes" id="UP000677244">
    <property type="component" value="Unassembled WGS sequence"/>
</dbReference>
<sequence length="73" mass="8226">MKVFVLQAGLLALLSACHTNDHPAAFQEHVNSLQLNFKKPYQPAGDWLTDSLRSVRAKQSYAAVERKLRESDD</sequence>
<evidence type="ECO:0000313" key="1">
    <source>
        <dbReference type="EMBL" id="MBO9203945.1"/>
    </source>
</evidence>
<protein>
    <submittedName>
        <fullName evidence="1">Uncharacterized protein</fullName>
    </submittedName>
</protein>
<proteinExistence type="predicted"/>
<keyword evidence="2" id="KW-1185">Reference proteome</keyword>
<dbReference type="PROSITE" id="PS51257">
    <property type="entry name" value="PROKAR_LIPOPROTEIN"/>
    <property type="match status" value="1"/>
</dbReference>